<name>A0A6L9MNH1_9HYPH</name>
<comment type="caution">
    <text evidence="2">The sequence shown here is derived from an EMBL/GenBank/DDBJ whole genome shotgun (WGS) entry which is preliminary data.</text>
</comment>
<evidence type="ECO:0000313" key="2">
    <source>
        <dbReference type="EMBL" id="NDV88948.1"/>
    </source>
</evidence>
<dbReference type="Proteomes" id="UP000476332">
    <property type="component" value="Unassembled WGS sequence"/>
</dbReference>
<sequence>MLAKKFPGAATGLTVIPIMGMLKRLSGQDPDAKDAITPPGIQSPAA</sequence>
<keyword evidence="3" id="KW-1185">Reference proteome</keyword>
<evidence type="ECO:0000256" key="1">
    <source>
        <dbReference type="SAM" id="MobiDB-lite"/>
    </source>
</evidence>
<evidence type="ECO:0000313" key="3">
    <source>
        <dbReference type="Proteomes" id="UP000476332"/>
    </source>
</evidence>
<accession>A0A6L9MNH1</accession>
<dbReference type="RefSeq" id="WP_163045800.1">
    <property type="nucleotide sequence ID" value="NZ_JAAAMJ010000023.1"/>
</dbReference>
<proteinExistence type="predicted"/>
<feature type="region of interest" description="Disordered" evidence="1">
    <location>
        <begin position="27"/>
        <end position="46"/>
    </location>
</feature>
<reference evidence="2 3" key="1">
    <citation type="submission" date="2020-01" db="EMBL/GenBank/DDBJ databases">
        <title>Genomes of bacteria type strains.</title>
        <authorList>
            <person name="Chen J."/>
            <person name="Zhu S."/>
            <person name="Chen J."/>
        </authorList>
    </citation>
    <scope>NUCLEOTIDE SEQUENCE [LARGE SCALE GENOMIC DNA]</scope>
    <source>
        <strain evidence="2 3">KCTC 52919</strain>
    </source>
</reference>
<gene>
    <name evidence="2" type="ORF">GTW51_19880</name>
</gene>
<protein>
    <submittedName>
        <fullName evidence="2">Uncharacterized protein</fullName>
    </submittedName>
</protein>
<dbReference type="EMBL" id="JAAAMJ010000023">
    <property type="protein sequence ID" value="NDV88948.1"/>
    <property type="molecule type" value="Genomic_DNA"/>
</dbReference>
<dbReference type="AlphaFoldDB" id="A0A6L9MNH1"/>
<organism evidence="2 3">
    <name type="scientific">Aurantimonas aggregata</name>
    <dbReference type="NCBI Taxonomy" id="2047720"/>
    <lineage>
        <taxon>Bacteria</taxon>
        <taxon>Pseudomonadati</taxon>
        <taxon>Pseudomonadota</taxon>
        <taxon>Alphaproteobacteria</taxon>
        <taxon>Hyphomicrobiales</taxon>
        <taxon>Aurantimonadaceae</taxon>
        <taxon>Aurantimonas</taxon>
    </lineage>
</organism>